<accession>R0FL64</accession>
<evidence type="ECO:0000313" key="1">
    <source>
        <dbReference type="EMBL" id="EOA22716.1"/>
    </source>
</evidence>
<proteinExistence type="predicted"/>
<dbReference type="AlphaFoldDB" id="R0FL64"/>
<dbReference type="PANTHER" id="PTHR38926:SF58">
    <property type="entry name" value="F-BOX DOMAIN-CONTAINING PROTEIN"/>
    <property type="match status" value="1"/>
</dbReference>
<dbReference type="STRING" id="81985.R0FL64"/>
<name>R0FL64_9BRAS</name>
<dbReference type="InterPro" id="IPR032675">
    <property type="entry name" value="LRR_dom_sf"/>
</dbReference>
<reference evidence="2" key="1">
    <citation type="journal article" date="2013" name="Nat. Genet.">
        <title>The Capsella rubella genome and the genomic consequences of rapid mating system evolution.</title>
        <authorList>
            <person name="Slotte T."/>
            <person name="Hazzouri K.M."/>
            <person name="Agren J.A."/>
            <person name="Koenig D."/>
            <person name="Maumus F."/>
            <person name="Guo Y.L."/>
            <person name="Steige K."/>
            <person name="Platts A.E."/>
            <person name="Escobar J.S."/>
            <person name="Newman L.K."/>
            <person name="Wang W."/>
            <person name="Mandakova T."/>
            <person name="Vello E."/>
            <person name="Smith L.M."/>
            <person name="Henz S.R."/>
            <person name="Steffen J."/>
            <person name="Takuno S."/>
            <person name="Brandvain Y."/>
            <person name="Coop G."/>
            <person name="Andolfatto P."/>
            <person name="Hu T.T."/>
            <person name="Blanchette M."/>
            <person name="Clark R.M."/>
            <person name="Quesneville H."/>
            <person name="Nordborg M."/>
            <person name="Gaut B.S."/>
            <person name="Lysak M.A."/>
            <person name="Jenkins J."/>
            <person name="Grimwood J."/>
            <person name="Chapman J."/>
            <person name="Prochnik S."/>
            <person name="Shu S."/>
            <person name="Rokhsar D."/>
            <person name="Schmutz J."/>
            <person name="Weigel D."/>
            <person name="Wright S.I."/>
        </authorList>
    </citation>
    <scope>NUCLEOTIDE SEQUENCE [LARGE SCALE GENOMIC DNA]</scope>
    <source>
        <strain evidence="2">cv. Monte Gargano</strain>
    </source>
</reference>
<gene>
    <name evidence="1" type="ORF">CARUB_v10003423mg</name>
</gene>
<dbReference type="eggNOG" id="KOG1947">
    <property type="taxonomic scope" value="Eukaryota"/>
</dbReference>
<protein>
    <recommendedName>
        <fullName evidence="3">FBD domain-containing protein</fullName>
    </recommendedName>
</protein>
<dbReference type="EMBL" id="KB870810">
    <property type="protein sequence ID" value="EOA22716.1"/>
    <property type="molecule type" value="Genomic_DNA"/>
</dbReference>
<dbReference type="Proteomes" id="UP000029121">
    <property type="component" value="Unassembled WGS sequence"/>
</dbReference>
<sequence>MEKVESLGEVSKWEDVNRDILELIFNRTLWNTVDLTKLQELDVSNSFVFKSKVRPIFFYRYQHVDDVGGLHKNLLAKIISRSFHNLFKVEGGISLIDLLIEITKLSRTAPKNLFFNFNSYIQEKGLKFAAEKMPNIEKLALPIWCYLTENSMRFAFSQWKNLKTLIIAHEESFTGTFEFQAVGESCSNLTNLKYVGFLIEYKASEMVSYLQGLKRLSLRCSLVSMETVYKLITGLQNLTILNVSHCKYPYSYLPFANSTNNFFVIAVSKKLEIFITCRFFLRIGERTR</sequence>
<dbReference type="Gene3D" id="3.80.10.10">
    <property type="entry name" value="Ribonuclease Inhibitor"/>
    <property type="match status" value="1"/>
</dbReference>
<evidence type="ECO:0000313" key="2">
    <source>
        <dbReference type="Proteomes" id="UP000029121"/>
    </source>
</evidence>
<dbReference type="SUPFAM" id="SSF52047">
    <property type="entry name" value="RNI-like"/>
    <property type="match status" value="1"/>
</dbReference>
<evidence type="ECO:0008006" key="3">
    <source>
        <dbReference type="Google" id="ProtNLM"/>
    </source>
</evidence>
<organism evidence="1 2">
    <name type="scientific">Capsella rubella</name>
    <dbReference type="NCBI Taxonomy" id="81985"/>
    <lineage>
        <taxon>Eukaryota</taxon>
        <taxon>Viridiplantae</taxon>
        <taxon>Streptophyta</taxon>
        <taxon>Embryophyta</taxon>
        <taxon>Tracheophyta</taxon>
        <taxon>Spermatophyta</taxon>
        <taxon>Magnoliopsida</taxon>
        <taxon>eudicotyledons</taxon>
        <taxon>Gunneridae</taxon>
        <taxon>Pentapetalae</taxon>
        <taxon>rosids</taxon>
        <taxon>malvids</taxon>
        <taxon>Brassicales</taxon>
        <taxon>Brassicaceae</taxon>
        <taxon>Camelineae</taxon>
        <taxon>Capsella</taxon>
    </lineage>
</organism>
<keyword evidence="2" id="KW-1185">Reference proteome</keyword>
<dbReference type="PANTHER" id="PTHR38926">
    <property type="entry name" value="F-BOX DOMAIN CONTAINING PROTEIN, EXPRESSED"/>
    <property type="match status" value="1"/>
</dbReference>